<evidence type="ECO:0000256" key="10">
    <source>
        <dbReference type="ARBA" id="ARBA00023157"/>
    </source>
</evidence>
<keyword evidence="4" id="KW-0479">Metal-binding</keyword>
<feature type="domain" description="Auxiliary Activity family 9 catalytic" evidence="18">
    <location>
        <begin position="19"/>
        <end position="257"/>
    </location>
</feature>
<dbReference type="InterPro" id="IPR049892">
    <property type="entry name" value="AA9"/>
</dbReference>
<dbReference type="SMR" id="A0A2U8U9V6"/>
<comment type="similarity">
    <text evidence="13">Belongs to the polysaccharide monooxygenase AA9 family.</text>
</comment>
<dbReference type="GO" id="GO:0046872">
    <property type="term" value="F:metal ion binding"/>
    <property type="evidence" value="ECO:0007669"/>
    <property type="project" value="UniProtKB-KW"/>
</dbReference>
<evidence type="ECO:0000259" key="18">
    <source>
        <dbReference type="Pfam" id="PF03443"/>
    </source>
</evidence>
<name>A0A2U8U9V6_9FUNG</name>
<organism evidence="19">
    <name type="scientific">Rhizophlyctis rosea</name>
    <dbReference type="NCBI Taxonomy" id="64517"/>
    <lineage>
        <taxon>Eukaryota</taxon>
        <taxon>Fungi</taxon>
        <taxon>Fungi incertae sedis</taxon>
        <taxon>Chytridiomycota</taxon>
        <taxon>Chytridiomycota incertae sedis</taxon>
        <taxon>Chytridiomycetes</taxon>
        <taxon>Rhizophlyctidales</taxon>
        <taxon>Rhizophlyctidaceae</taxon>
        <taxon>Rhizophlyctis</taxon>
    </lineage>
</organism>
<dbReference type="EC" id="1.14.99.56" evidence="15"/>
<comment type="catalytic activity">
    <reaction evidence="14">
        <text>[(1-&gt;4)-beta-D-glucosyl]n+m + reduced acceptor + O2 = 4-dehydro-beta-D-glucosyl-[(1-&gt;4)-beta-D-glucosyl]n-1 + [(1-&gt;4)-beta-D-glucosyl]m + acceptor + H2O.</text>
        <dbReference type="EC" id="1.14.99.56"/>
    </reaction>
</comment>
<evidence type="ECO:0000256" key="15">
    <source>
        <dbReference type="ARBA" id="ARBA00047174"/>
    </source>
</evidence>
<keyword evidence="7" id="KW-0560">Oxidoreductase</keyword>
<keyword evidence="9 19" id="KW-0503">Monooxygenase</keyword>
<keyword evidence="5 17" id="KW-0732">Signal</keyword>
<feature type="chain" id="PRO_5015895394" description="lytic cellulose monooxygenase (C4-dehydrogenating)" evidence="17">
    <location>
        <begin position="19"/>
        <end position="359"/>
    </location>
</feature>
<proteinExistence type="inferred from homology"/>
<evidence type="ECO:0000256" key="2">
    <source>
        <dbReference type="ARBA" id="ARBA00004613"/>
    </source>
</evidence>
<protein>
    <recommendedName>
        <fullName evidence="15">lytic cellulose monooxygenase (C4-dehydrogenating)</fullName>
        <ecNumber evidence="15">1.14.99.56</ecNumber>
    </recommendedName>
</protein>
<evidence type="ECO:0000256" key="4">
    <source>
        <dbReference type="ARBA" id="ARBA00022723"/>
    </source>
</evidence>
<dbReference type="GO" id="GO:0004497">
    <property type="term" value="F:monooxygenase activity"/>
    <property type="evidence" value="ECO:0007669"/>
    <property type="project" value="UniProtKB-KW"/>
</dbReference>
<evidence type="ECO:0000256" key="13">
    <source>
        <dbReference type="ARBA" id="ARBA00044502"/>
    </source>
</evidence>
<evidence type="ECO:0000256" key="3">
    <source>
        <dbReference type="ARBA" id="ARBA00022525"/>
    </source>
</evidence>
<evidence type="ECO:0000256" key="5">
    <source>
        <dbReference type="ARBA" id="ARBA00022729"/>
    </source>
</evidence>
<evidence type="ECO:0000313" key="19">
    <source>
        <dbReference type="EMBL" id="AWM99269.1"/>
    </source>
</evidence>
<comment type="subcellular location">
    <subcellularLocation>
        <location evidence="2">Secreted</location>
    </subcellularLocation>
</comment>
<dbReference type="GO" id="GO:0030245">
    <property type="term" value="P:cellulose catabolic process"/>
    <property type="evidence" value="ECO:0007669"/>
    <property type="project" value="UniProtKB-KW"/>
</dbReference>
<evidence type="ECO:0000256" key="8">
    <source>
        <dbReference type="ARBA" id="ARBA00023008"/>
    </source>
</evidence>
<keyword evidence="3" id="KW-0964">Secreted</keyword>
<evidence type="ECO:0000256" key="7">
    <source>
        <dbReference type="ARBA" id="ARBA00023002"/>
    </source>
</evidence>
<evidence type="ECO:0000256" key="12">
    <source>
        <dbReference type="ARBA" id="ARBA00023326"/>
    </source>
</evidence>
<keyword evidence="11" id="KW-0119">Carbohydrate metabolism</keyword>
<keyword evidence="6" id="KW-0136">Cellulose degradation</keyword>
<dbReference type="GO" id="GO:0005576">
    <property type="term" value="C:extracellular region"/>
    <property type="evidence" value="ECO:0007669"/>
    <property type="project" value="UniProtKB-SubCell"/>
</dbReference>
<evidence type="ECO:0000256" key="17">
    <source>
        <dbReference type="SAM" id="SignalP"/>
    </source>
</evidence>
<comment type="cofactor">
    <cofactor evidence="1">
        <name>Cu(2+)</name>
        <dbReference type="ChEBI" id="CHEBI:29036"/>
    </cofactor>
</comment>
<accession>A0A2U8U9V6</accession>
<dbReference type="Gene3D" id="2.70.50.70">
    <property type="match status" value="1"/>
</dbReference>
<feature type="signal peptide" evidence="17">
    <location>
        <begin position="1"/>
        <end position="18"/>
    </location>
</feature>
<gene>
    <name evidence="19" type="primary">LPMO9K</name>
</gene>
<dbReference type="PANTHER" id="PTHR33353">
    <property type="entry name" value="PUTATIVE (AFU_ORTHOLOGUE AFUA_1G12560)-RELATED"/>
    <property type="match status" value="1"/>
</dbReference>
<keyword evidence="8" id="KW-0186">Copper</keyword>
<dbReference type="EMBL" id="MF432135">
    <property type="protein sequence ID" value="AWM99269.1"/>
    <property type="molecule type" value="Genomic_DNA"/>
</dbReference>
<sequence length="359" mass="37176">MFVKTVLAAAVLATSVAAHTNVRGFYISGQGQAYPTKDWDYCVRPISGSQGNNPLTEYSGKKFQCNDYTGPAAGTCEAMPGDEVTMVIHEHSMTEDYAVGGAHHGPIQAYLAKVDNAATTGVTGLKWFKIFSRGLIHGGAGRNGIADNVDDPSMQYWATNVSCWMLGGFLEEKEANKNKGLVKFNLPTDLAPGDYLLRGELIALHNAGSPGGAQPYVSCAQLRVGGNGNGNPSTVTDISYSTSDPGLLLAIYYPMTSYTPPGPAVYVAGSGGTGNPTTTTTRQPTTTTTTTRTTTTTTRGPITTTPGQCSGGFVTVTQPGNIVTVTEQGPTVTVTASGNTDGTGSGPCASKYGQCGGIG</sequence>
<evidence type="ECO:0000256" key="14">
    <source>
        <dbReference type="ARBA" id="ARBA00045077"/>
    </source>
</evidence>
<evidence type="ECO:0000256" key="1">
    <source>
        <dbReference type="ARBA" id="ARBA00001973"/>
    </source>
</evidence>
<evidence type="ECO:0000256" key="16">
    <source>
        <dbReference type="SAM" id="MobiDB-lite"/>
    </source>
</evidence>
<keyword evidence="12" id="KW-0624">Polysaccharide degradation</keyword>
<reference evidence="19" key="1">
    <citation type="submission" date="2017-07" db="EMBL/GenBank/DDBJ databases">
        <title>Origin of fungal plant biomass degrading enzymes: Comparative enzyme profile studies of zoosporic, early lineage fungi.</title>
        <authorList>
            <person name="Lange L."/>
            <person name="Pilgaard B."/>
            <person name="Herbst F.-A."/>
            <person name="Barret K."/>
            <person name="Busk P.K."/>
            <person name="Pedersen A.G."/>
        </authorList>
    </citation>
    <scope>NUCLEOTIDE SEQUENCE</scope>
</reference>
<keyword evidence="10" id="KW-1015">Disulfide bond</keyword>
<evidence type="ECO:0000256" key="9">
    <source>
        <dbReference type="ARBA" id="ARBA00023033"/>
    </source>
</evidence>
<dbReference type="Pfam" id="PF03443">
    <property type="entry name" value="AA9"/>
    <property type="match status" value="1"/>
</dbReference>
<dbReference type="CDD" id="cd21175">
    <property type="entry name" value="LPMO_AA9"/>
    <property type="match status" value="1"/>
</dbReference>
<dbReference type="InterPro" id="IPR005103">
    <property type="entry name" value="AA9_LPMO"/>
</dbReference>
<dbReference type="PANTHER" id="PTHR33353:SF10">
    <property type="entry name" value="ENDO-BETA-1,4-GLUCANASE D"/>
    <property type="match status" value="1"/>
</dbReference>
<feature type="region of interest" description="Disordered" evidence="16">
    <location>
        <begin position="272"/>
        <end position="309"/>
    </location>
</feature>
<dbReference type="AlphaFoldDB" id="A0A2U8U9V6"/>
<evidence type="ECO:0000256" key="6">
    <source>
        <dbReference type="ARBA" id="ARBA00023001"/>
    </source>
</evidence>
<feature type="compositionally biased region" description="Low complexity" evidence="16">
    <location>
        <begin position="275"/>
        <end position="307"/>
    </location>
</feature>
<evidence type="ECO:0000256" key="11">
    <source>
        <dbReference type="ARBA" id="ARBA00023277"/>
    </source>
</evidence>